<dbReference type="EMBL" id="CP158568">
    <property type="protein sequence ID" value="XBY44222.1"/>
    <property type="molecule type" value="Genomic_DNA"/>
</dbReference>
<gene>
    <name evidence="2" type="ORF">ABS361_19615</name>
</gene>
<protein>
    <submittedName>
        <fullName evidence="2">Invasion associated locus B family protein</fullName>
    </submittedName>
</protein>
<dbReference type="AlphaFoldDB" id="A0AAU7XB79"/>
<feature type="signal peptide" evidence="1">
    <location>
        <begin position="1"/>
        <end position="25"/>
    </location>
</feature>
<evidence type="ECO:0000256" key="1">
    <source>
        <dbReference type="SAM" id="SignalP"/>
    </source>
</evidence>
<accession>A0AAU7XB79</accession>
<dbReference type="InterPro" id="IPR010642">
    <property type="entry name" value="Invasion_prot_B"/>
</dbReference>
<sequence length="171" mass="18240">MWTVRPIGLAAALLLAGTAAALAQAATPYQLAESKDWKAVSATGAKGKVCYALTKPQKMEPNGLNHGDVFFFVSTRPGEHVRNEPSIQVGYPFKEGSKLTVDIDGKKFTLFTRGDGAWFENATEEAKLVDAMKKGKKMSAQGQSGRGNTTTYAFSLAGFGEMLDAIGKGCK</sequence>
<dbReference type="Gene3D" id="2.60.40.1880">
    <property type="entry name" value="Invasion associated locus B (IalB) protein"/>
    <property type="match status" value="1"/>
</dbReference>
<name>A0AAU7XB79_9HYPH</name>
<dbReference type="KEGG" id="mflg:ABS361_19615"/>
<dbReference type="InterPro" id="IPR038696">
    <property type="entry name" value="IalB_sf"/>
</dbReference>
<keyword evidence="1" id="KW-0732">Signal</keyword>
<reference evidence="2" key="1">
    <citation type="submission" date="2024-06" db="EMBL/GenBank/DDBJ databases">
        <title>Methylostella associata gen. nov., sp. nov., a novel Ancalomicrobiaceae-affiliated facultatively methylotrophic bacteria that feed on methanotrophs of the genus Methylococcus.</title>
        <authorList>
            <person name="Saltykova V."/>
            <person name="Danilova O.V."/>
            <person name="Oshkin I.Y."/>
            <person name="Belova S.E."/>
            <person name="Pimenov N.V."/>
            <person name="Dedysh S.N."/>
        </authorList>
    </citation>
    <scope>NUCLEOTIDE SEQUENCE</scope>
    <source>
        <strain evidence="2">S20</strain>
    </source>
</reference>
<feature type="chain" id="PRO_5043560328" evidence="1">
    <location>
        <begin position="26"/>
        <end position="171"/>
    </location>
</feature>
<dbReference type="RefSeq" id="WP_407049316.1">
    <property type="nucleotide sequence ID" value="NZ_CP158568.1"/>
</dbReference>
<evidence type="ECO:0000313" key="2">
    <source>
        <dbReference type="EMBL" id="XBY44222.1"/>
    </source>
</evidence>
<dbReference type="Pfam" id="PF06776">
    <property type="entry name" value="IalB"/>
    <property type="match status" value="1"/>
</dbReference>
<organism evidence="2">
    <name type="scientific">Methyloraptor flagellatus</name>
    <dbReference type="NCBI Taxonomy" id="3162530"/>
    <lineage>
        <taxon>Bacteria</taxon>
        <taxon>Pseudomonadati</taxon>
        <taxon>Pseudomonadota</taxon>
        <taxon>Alphaproteobacteria</taxon>
        <taxon>Hyphomicrobiales</taxon>
        <taxon>Ancalomicrobiaceae</taxon>
        <taxon>Methyloraptor</taxon>
    </lineage>
</organism>
<proteinExistence type="predicted"/>